<sequence>MANLRVFISSTCYDLSVVRGQLRNFIESIGYEPVMSDYNDVVYDPRAHTHTSCIDEVSSCDVVVVIIGSRFGGKVVPQALASVDIDSLMTASKSIETLKHQESISITQLEVLKAIEKSIPVFAFVDDRVSQNHLDYEKNKNKPFIDSFEFSSIEKPETAKFIFEFINFLRHRSINNSVTNYAKYQDIEDALRKQWSGLFQRLLSEQRNKQVELRRIDALTEQFEDLRAAILTTIGSKNEREVARGVVRFRRLFDFLRGFDIPDYAFVLTETHSWAEFLKHLDVVEVREAEGLRDVRAYGPRPMHFLVKGDGTFYETRFPLRVADLSMDWDALTRLESEVRAIIFDALNEMRASPSNRYVRYVPQQLEEYLIKHGQELRFSNDEADPTAVV</sequence>
<evidence type="ECO:0000259" key="1">
    <source>
        <dbReference type="Pfam" id="PF13271"/>
    </source>
</evidence>
<protein>
    <submittedName>
        <fullName evidence="2">DUF4062 domain-containing protein</fullName>
    </submittedName>
</protein>
<gene>
    <name evidence="2" type="ORF">H8K43_08455</name>
</gene>
<evidence type="ECO:0000313" key="2">
    <source>
        <dbReference type="EMBL" id="MBC3931697.1"/>
    </source>
</evidence>
<dbReference type="InterPro" id="IPR025139">
    <property type="entry name" value="DUF4062"/>
</dbReference>
<comment type="caution">
    <text evidence="2">The sequence shown here is derived from an EMBL/GenBank/DDBJ whole genome shotgun (WGS) entry which is preliminary data.</text>
</comment>
<dbReference type="Proteomes" id="UP000654304">
    <property type="component" value="Unassembled WGS sequence"/>
</dbReference>
<accession>A0ABR7A468</accession>
<feature type="domain" description="DUF4062" evidence="1">
    <location>
        <begin position="5"/>
        <end position="111"/>
    </location>
</feature>
<keyword evidence="3" id="KW-1185">Reference proteome</keyword>
<evidence type="ECO:0000313" key="3">
    <source>
        <dbReference type="Proteomes" id="UP000654304"/>
    </source>
</evidence>
<dbReference type="Pfam" id="PF13271">
    <property type="entry name" value="DUF4062"/>
    <property type="match status" value="1"/>
</dbReference>
<organism evidence="2 3">
    <name type="scientific">Undibacterium curvum</name>
    <dbReference type="NCBI Taxonomy" id="2762294"/>
    <lineage>
        <taxon>Bacteria</taxon>
        <taxon>Pseudomonadati</taxon>
        <taxon>Pseudomonadota</taxon>
        <taxon>Betaproteobacteria</taxon>
        <taxon>Burkholderiales</taxon>
        <taxon>Oxalobacteraceae</taxon>
        <taxon>Undibacterium</taxon>
    </lineage>
</organism>
<dbReference type="RefSeq" id="WP_186903437.1">
    <property type="nucleotide sequence ID" value="NZ_JACOGD010000004.1"/>
</dbReference>
<reference evidence="2 3" key="1">
    <citation type="submission" date="2020-08" db="EMBL/GenBank/DDBJ databases">
        <title>Novel species isolated from subtropical streams in China.</title>
        <authorList>
            <person name="Lu H."/>
        </authorList>
    </citation>
    <scope>NUCLEOTIDE SEQUENCE [LARGE SCALE GENOMIC DNA]</scope>
    <source>
        <strain evidence="2 3">CY22W</strain>
    </source>
</reference>
<dbReference type="EMBL" id="JACOGD010000004">
    <property type="protein sequence ID" value="MBC3931697.1"/>
    <property type="molecule type" value="Genomic_DNA"/>
</dbReference>
<name>A0ABR7A468_9BURK</name>
<proteinExistence type="predicted"/>